<protein>
    <recommendedName>
        <fullName evidence="3">MJ0042 family finger-like domain-containing protein</fullName>
    </recommendedName>
</protein>
<proteinExistence type="predicted"/>
<sequence length="106" mass="10632">MSWDLPTAAAPDGGAGSGTVLDGNAAAGEFAGILAGDPTTVTVRCGSCGVAQAFGQLQAYMGGPGTVLRCRECEAMVARVARTPQGVWLDMSGSSSWLFLPAPGRA</sequence>
<dbReference type="Proteomes" id="UP000186096">
    <property type="component" value="Unassembled WGS sequence"/>
</dbReference>
<accession>A0A1N7EM07</accession>
<reference evidence="2" key="1">
    <citation type="submission" date="2017-01" db="EMBL/GenBank/DDBJ databases">
        <authorList>
            <person name="Varghese N."/>
            <person name="Submissions S."/>
        </authorList>
    </citation>
    <scope>NUCLEOTIDE SEQUENCE [LARGE SCALE GENOMIC DNA]</scope>
    <source>
        <strain evidence="2">ATCC 12950</strain>
    </source>
</reference>
<dbReference type="EMBL" id="FTNI01000018">
    <property type="protein sequence ID" value="SIR89089.1"/>
    <property type="molecule type" value="Genomic_DNA"/>
</dbReference>
<evidence type="ECO:0000313" key="2">
    <source>
        <dbReference type="Proteomes" id="UP000186096"/>
    </source>
</evidence>
<dbReference type="AlphaFoldDB" id="A0A1N7EM07"/>
<dbReference type="InterPro" id="IPR045423">
    <property type="entry name" value="DUF6510"/>
</dbReference>
<name>A0A1N7EM07_9ACTN</name>
<evidence type="ECO:0008006" key="3">
    <source>
        <dbReference type="Google" id="ProtNLM"/>
    </source>
</evidence>
<dbReference type="STRING" id="58117.SAMN05421833_118141"/>
<dbReference type="RefSeq" id="WP_204053831.1">
    <property type="nucleotide sequence ID" value="NZ_FTNI01000018.1"/>
</dbReference>
<dbReference type="Pfam" id="PF20120">
    <property type="entry name" value="DUF6510"/>
    <property type="match status" value="1"/>
</dbReference>
<gene>
    <name evidence="1" type="ORF">SAMN05421833_118141</name>
</gene>
<evidence type="ECO:0000313" key="1">
    <source>
        <dbReference type="EMBL" id="SIR89089.1"/>
    </source>
</evidence>
<organism evidence="1 2">
    <name type="scientific">Microbispora rosea</name>
    <dbReference type="NCBI Taxonomy" id="58117"/>
    <lineage>
        <taxon>Bacteria</taxon>
        <taxon>Bacillati</taxon>
        <taxon>Actinomycetota</taxon>
        <taxon>Actinomycetes</taxon>
        <taxon>Streptosporangiales</taxon>
        <taxon>Streptosporangiaceae</taxon>
        <taxon>Microbispora</taxon>
    </lineage>
</organism>
<keyword evidence="2" id="KW-1185">Reference proteome</keyword>